<dbReference type="Pfam" id="PF11951">
    <property type="entry name" value="Fungal_trans_2"/>
    <property type="match status" value="1"/>
</dbReference>
<keyword evidence="2" id="KW-0472">Membrane</keyword>
<organism evidence="3 4">
    <name type="scientific">Rhynchosporium graminicola</name>
    <dbReference type="NCBI Taxonomy" id="2792576"/>
    <lineage>
        <taxon>Eukaryota</taxon>
        <taxon>Fungi</taxon>
        <taxon>Dikarya</taxon>
        <taxon>Ascomycota</taxon>
        <taxon>Pezizomycotina</taxon>
        <taxon>Leotiomycetes</taxon>
        <taxon>Helotiales</taxon>
        <taxon>Ploettnerulaceae</taxon>
        <taxon>Rhynchosporium</taxon>
    </lineage>
</organism>
<dbReference type="InParanoid" id="A0A1E1L4K6"/>
<dbReference type="PANTHER" id="PTHR37540:SF5">
    <property type="entry name" value="TRANSCRIPTION FACTOR DOMAIN-CONTAINING PROTEIN"/>
    <property type="match status" value="1"/>
</dbReference>
<keyword evidence="2" id="KW-1133">Transmembrane helix</keyword>
<dbReference type="PANTHER" id="PTHR37540">
    <property type="entry name" value="TRANSCRIPTION FACTOR (ACR-2), PUTATIVE-RELATED-RELATED"/>
    <property type="match status" value="1"/>
</dbReference>
<accession>A0A1E1L4K6</accession>
<evidence type="ECO:0000313" key="3">
    <source>
        <dbReference type="EMBL" id="CZT05410.1"/>
    </source>
</evidence>
<evidence type="ECO:0000313" key="4">
    <source>
        <dbReference type="Proteomes" id="UP000178129"/>
    </source>
</evidence>
<evidence type="ECO:0000256" key="2">
    <source>
        <dbReference type="SAM" id="Phobius"/>
    </source>
</evidence>
<evidence type="ECO:0000256" key="1">
    <source>
        <dbReference type="SAM" id="MobiDB-lite"/>
    </source>
</evidence>
<feature type="compositionally biased region" description="Low complexity" evidence="1">
    <location>
        <begin position="82"/>
        <end position="99"/>
    </location>
</feature>
<dbReference type="InterPro" id="IPR021858">
    <property type="entry name" value="Fun_TF"/>
</dbReference>
<name>A0A1E1L4K6_9HELO</name>
<reference evidence="4" key="1">
    <citation type="submission" date="2016-03" db="EMBL/GenBank/DDBJ databases">
        <authorList>
            <person name="Ploux O."/>
        </authorList>
    </citation>
    <scope>NUCLEOTIDE SEQUENCE [LARGE SCALE GENOMIC DNA]</scope>
    <source>
        <strain evidence="4">UK7</strain>
    </source>
</reference>
<keyword evidence="4" id="KW-1185">Reference proteome</keyword>
<evidence type="ECO:0008006" key="5">
    <source>
        <dbReference type="Google" id="ProtNLM"/>
    </source>
</evidence>
<comment type="caution">
    <text evidence="3">The sequence shown here is derived from an EMBL/GenBank/DDBJ whole genome shotgun (WGS) entry which is preliminary data.</text>
</comment>
<proteinExistence type="predicted"/>
<feature type="transmembrane region" description="Helical" evidence="2">
    <location>
        <begin position="172"/>
        <end position="194"/>
    </location>
</feature>
<feature type="region of interest" description="Disordered" evidence="1">
    <location>
        <begin position="1"/>
        <end position="109"/>
    </location>
</feature>
<protein>
    <recommendedName>
        <fullName evidence="5">Transcription factor domain-containing protein</fullName>
    </recommendedName>
</protein>
<dbReference type="STRING" id="914237.A0A1E1L4K6"/>
<keyword evidence="2" id="KW-0812">Transmembrane</keyword>
<dbReference type="AlphaFoldDB" id="A0A1E1L4K6"/>
<sequence length="329" mass="36923">MALNLNAPPERYTPPPRPPTYSFITINDPKETKSRSKRRQVRSAVAYYQHHKNDNEEAGLSTRRRGRKRRDDTKSPVMLQHQSSQSTISSSASISTAQTTREEEKPHFDTSWNVASQPHFIFRGARVDPLNSYPIKWKPIYEPILDFYMTYILVDTPAVSEPGKVFRLRTSWFPLVMTSSATFYAALSLAGCILHTRRNIALDTPALLDIRSKAISSINTTLSNDEDCKTDQTIGAVLCLCILESFLNHPDLFQMHMSGLARMVRLRGGLDGLGLDGLLRRMIVWIDFNHSSINGTDLVFPESIEVEARLSPFKHPGSGKSSLTGSATI</sequence>
<dbReference type="EMBL" id="FJUW01000035">
    <property type="protein sequence ID" value="CZT05410.1"/>
    <property type="molecule type" value="Genomic_DNA"/>
</dbReference>
<dbReference type="Proteomes" id="UP000178129">
    <property type="component" value="Unassembled WGS sequence"/>
</dbReference>
<gene>
    <name evidence="3" type="ORF">RCO7_08513</name>
</gene>